<organism evidence="1 2">
    <name type="scientific">Actinomadura decatromicini</name>
    <dbReference type="NCBI Taxonomy" id="2604572"/>
    <lineage>
        <taxon>Bacteria</taxon>
        <taxon>Bacillati</taxon>
        <taxon>Actinomycetota</taxon>
        <taxon>Actinomycetes</taxon>
        <taxon>Streptosporangiales</taxon>
        <taxon>Thermomonosporaceae</taxon>
        <taxon>Actinomadura</taxon>
    </lineage>
</organism>
<sequence>MTMEEPWGNSQIVRIIERLLKRTKAGSVEWNVIVPRSAGRRGRDGFGYSTSSASVIIGSVDGDGRPPFYFEIMDDEGVSIERFYMPPDRRSARAREEIDAAILSDEDNAVKRLYVSMELLYNLARRNALKSDQVLDQLERDLEDG</sequence>
<accession>A0A5D3FXR2</accession>
<dbReference type="Proteomes" id="UP000323505">
    <property type="component" value="Unassembled WGS sequence"/>
</dbReference>
<gene>
    <name evidence="1" type="ORF">FXF68_04610</name>
</gene>
<protein>
    <submittedName>
        <fullName evidence="1">Uncharacterized protein</fullName>
    </submittedName>
</protein>
<dbReference type="EMBL" id="VSRQ01000001">
    <property type="protein sequence ID" value="TYK53023.1"/>
    <property type="molecule type" value="Genomic_DNA"/>
</dbReference>
<keyword evidence="2" id="KW-1185">Reference proteome</keyword>
<comment type="caution">
    <text evidence="1">The sequence shown here is derived from an EMBL/GenBank/DDBJ whole genome shotgun (WGS) entry which is preliminary data.</text>
</comment>
<dbReference type="AlphaFoldDB" id="A0A5D3FXR2"/>
<reference evidence="1 2" key="1">
    <citation type="submission" date="2019-08" db="EMBL/GenBank/DDBJ databases">
        <title>Actinomadura sp. nov. CYP1-5 isolated from mountain soil.</title>
        <authorList>
            <person name="Songsumanus A."/>
            <person name="Kuncharoen N."/>
            <person name="Kudo T."/>
            <person name="Yuki M."/>
            <person name="Igarashi Y."/>
            <person name="Tanasupawat S."/>
        </authorList>
    </citation>
    <scope>NUCLEOTIDE SEQUENCE [LARGE SCALE GENOMIC DNA]</scope>
    <source>
        <strain evidence="1 2">CYP1-5</strain>
    </source>
</reference>
<evidence type="ECO:0000313" key="1">
    <source>
        <dbReference type="EMBL" id="TYK53023.1"/>
    </source>
</evidence>
<name>A0A5D3FXR2_9ACTN</name>
<dbReference type="RefSeq" id="WP_148757610.1">
    <property type="nucleotide sequence ID" value="NZ_VSRQ01000001.1"/>
</dbReference>
<evidence type="ECO:0000313" key="2">
    <source>
        <dbReference type="Proteomes" id="UP000323505"/>
    </source>
</evidence>
<proteinExistence type="predicted"/>